<keyword evidence="5" id="KW-0540">Nuclease</keyword>
<dbReference type="Pfam" id="PF01420">
    <property type="entry name" value="Methylase_S"/>
    <property type="match status" value="2"/>
</dbReference>
<dbReference type="Gene3D" id="3.90.220.20">
    <property type="entry name" value="DNA methylase specificity domains"/>
    <property type="match status" value="2"/>
</dbReference>
<comment type="similarity">
    <text evidence="1">Belongs to the type-I restriction system S methylase family.</text>
</comment>
<reference evidence="5 6" key="1">
    <citation type="submission" date="2023-02" db="EMBL/GenBank/DDBJ databases">
        <title>Mannheimia cairiniae sp. nov., a novel species of Mannheimia obtained from moscovy ducks (Cairina moschata) and reclassification of Mannheimia ovis as heterotypic synonym of Mannheimia pernigra.</title>
        <authorList>
            <person name="Christensen H."/>
        </authorList>
    </citation>
    <scope>NUCLEOTIDE SEQUENCE [LARGE SCALE GENOMIC DNA]</scope>
    <source>
        <strain evidence="5 6">AT1</strain>
    </source>
</reference>
<dbReference type="InterPro" id="IPR051212">
    <property type="entry name" value="Type-I_RE_S_subunit"/>
</dbReference>
<evidence type="ECO:0000259" key="4">
    <source>
        <dbReference type="Pfam" id="PF01420"/>
    </source>
</evidence>
<dbReference type="PANTHER" id="PTHR43140:SF1">
    <property type="entry name" value="TYPE I RESTRICTION ENZYME ECOKI SPECIFICITY SUBUNIT"/>
    <property type="match status" value="1"/>
</dbReference>
<dbReference type="EC" id="3.1.21.-" evidence="5"/>
<accession>A0ABT5MQM2</accession>
<dbReference type="SUPFAM" id="SSF116734">
    <property type="entry name" value="DNA methylase specificity domain"/>
    <property type="match status" value="2"/>
</dbReference>
<gene>
    <name evidence="5" type="ORF">PTQ27_07285</name>
</gene>
<protein>
    <submittedName>
        <fullName evidence="5">Restriction endonuclease subunit S</fullName>
        <ecNumber evidence="5">3.1.21.-</ecNumber>
    </submittedName>
</protein>
<keyword evidence="5" id="KW-0378">Hydrolase</keyword>
<dbReference type="PANTHER" id="PTHR43140">
    <property type="entry name" value="TYPE-1 RESTRICTION ENZYME ECOKI SPECIFICITY PROTEIN"/>
    <property type="match status" value="1"/>
</dbReference>
<name>A0ABT5MQM2_9PAST</name>
<keyword evidence="2" id="KW-0680">Restriction system</keyword>
<keyword evidence="5" id="KW-0255">Endonuclease</keyword>
<feature type="domain" description="Type I restriction modification DNA specificity" evidence="4">
    <location>
        <begin position="271"/>
        <end position="424"/>
    </location>
</feature>
<evidence type="ECO:0000313" key="5">
    <source>
        <dbReference type="EMBL" id="MDD0824263.1"/>
    </source>
</evidence>
<organism evidence="5 6">
    <name type="scientific">Mannheimia cairinae</name>
    <dbReference type="NCBI Taxonomy" id="3025936"/>
    <lineage>
        <taxon>Bacteria</taxon>
        <taxon>Pseudomonadati</taxon>
        <taxon>Pseudomonadota</taxon>
        <taxon>Gammaproteobacteria</taxon>
        <taxon>Pasteurellales</taxon>
        <taxon>Pasteurellaceae</taxon>
        <taxon>Mannheimia</taxon>
    </lineage>
</organism>
<evidence type="ECO:0000256" key="1">
    <source>
        <dbReference type="ARBA" id="ARBA00010923"/>
    </source>
</evidence>
<feature type="domain" description="Type I restriction modification DNA specificity" evidence="4">
    <location>
        <begin position="22"/>
        <end position="186"/>
    </location>
</feature>
<dbReference type="GO" id="GO:0016787">
    <property type="term" value="F:hydrolase activity"/>
    <property type="evidence" value="ECO:0007669"/>
    <property type="project" value="UniProtKB-KW"/>
</dbReference>
<keyword evidence="3" id="KW-0238">DNA-binding</keyword>
<dbReference type="InterPro" id="IPR000055">
    <property type="entry name" value="Restrct_endonuc_typeI_TRD"/>
</dbReference>
<dbReference type="Proteomes" id="UP001221909">
    <property type="component" value="Unassembled WGS sequence"/>
</dbReference>
<evidence type="ECO:0000313" key="6">
    <source>
        <dbReference type="Proteomes" id="UP001221909"/>
    </source>
</evidence>
<dbReference type="EMBL" id="JAQSJE010000007">
    <property type="protein sequence ID" value="MDD0824263.1"/>
    <property type="molecule type" value="Genomic_DNA"/>
</dbReference>
<evidence type="ECO:0000256" key="2">
    <source>
        <dbReference type="ARBA" id="ARBA00022747"/>
    </source>
</evidence>
<dbReference type="GO" id="GO:0004519">
    <property type="term" value="F:endonuclease activity"/>
    <property type="evidence" value="ECO:0007669"/>
    <property type="project" value="UniProtKB-KW"/>
</dbReference>
<comment type="caution">
    <text evidence="5">The sequence shown here is derived from an EMBL/GenBank/DDBJ whole genome shotgun (WGS) entry which is preliminary data.</text>
</comment>
<evidence type="ECO:0000256" key="3">
    <source>
        <dbReference type="ARBA" id="ARBA00023125"/>
    </source>
</evidence>
<proteinExistence type="inferred from homology"/>
<dbReference type="InterPro" id="IPR044946">
    <property type="entry name" value="Restrct_endonuc_typeI_TRD_sf"/>
</dbReference>
<sequence length="429" mass="49524">MFLIFTTDKAPYTAIEPPFDIPESWEWVKLSDIVFNLGQKTPTEKFCYIDVGLIDNKKHKLENTENFIEAKNAPSRARKLIQNGSILYSTVRPYLQNICIIDNTFKYEPIASTAFAVMNVFTDFYNKYLFYYLLSPPFTDFVNQEMVGVAYPAINDEKLYNFLVPIPPLNEQHRIVAKIEELLPFIEQYDKQEQALKTLNKNFSEQLKKSILQAAIQGKLTERLPTDESASELLKRIEAEKVRLISEGKLKKPRVRDNSQNEKFEPPFKIPQGWEWVRLADVSVITMGQSPDNKYIGNIGIEFHQGKSFFTEKYISKSSLYCSQSSKIAEKNSILLCVRAPVGIVNLTNRVLCIGRGLAAINPIILDYKFLFYLLRCYQNYYESLSTGSTFKAINRDIIDETFIPLPPLEEQKRIVEKVELLLSQIERL</sequence>
<keyword evidence="6" id="KW-1185">Reference proteome</keyword>